<evidence type="ECO:0000256" key="8">
    <source>
        <dbReference type="SAM" id="MobiDB-lite"/>
    </source>
</evidence>
<feature type="compositionally biased region" description="Basic and acidic residues" evidence="8">
    <location>
        <begin position="663"/>
        <end position="672"/>
    </location>
</feature>
<feature type="transmembrane region" description="Helical" evidence="9">
    <location>
        <begin position="487"/>
        <end position="506"/>
    </location>
</feature>
<feature type="domain" description="Cytochrome b561" evidence="11">
    <location>
        <begin position="333"/>
        <end position="542"/>
    </location>
</feature>
<dbReference type="Proteomes" id="UP000612055">
    <property type="component" value="Unassembled WGS sequence"/>
</dbReference>
<evidence type="ECO:0000256" key="2">
    <source>
        <dbReference type="ARBA" id="ARBA00022448"/>
    </source>
</evidence>
<organism evidence="12 13">
    <name type="scientific">Edaphochlamys debaryana</name>
    <dbReference type="NCBI Taxonomy" id="47281"/>
    <lineage>
        <taxon>Eukaryota</taxon>
        <taxon>Viridiplantae</taxon>
        <taxon>Chlorophyta</taxon>
        <taxon>core chlorophytes</taxon>
        <taxon>Chlorophyceae</taxon>
        <taxon>CS clade</taxon>
        <taxon>Chlamydomonadales</taxon>
        <taxon>Chlamydomonadales incertae sedis</taxon>
        <taxon>Edaphochlamys</taxon>
    </lineage>
</organism>
<evidence type="ECO:0000256" key="9">
    <source>
        <dbReference type="SAM" id="Phobius"/>
    </source>
</evidence>
<evidence type="ECO:0000256" key="4">
    <source>
        <dbReference type="ARBA" id="ARBA00022729"/>
    </source>
</evidence>
<evidence type="ECO:0000259" key="10">
    <source>
        <dbReference type="PROSITE" id="PS50836"/>
    </source>
</evidence>
<protein>
    <recommendedName>
        <fullName evidence="14">Cytochrome b561 domain-containing protein</fullName>
    </recommendedName>
</protein>
<evidence type="ECO:0000313" key="13">
    <source>
        <dbReference type="Proteomes" id="UP000612055"/>
    </source>
</evidence>
<proteinExistence type="predicted"/>
<keyword evidence="7 9" id="KW-0472">Membrane</keyword>
<dbReference type="PANTHER" id="PTHR23130">
    <property type="entry name" value="CYTOCHROME B561 AND DOMON DOMAIN-CONTAINING PROTEIN"/>
    <property type="match status" value="1"/>
</dbReference>
<evidence type="ECO:0000256" key="5">
    <source>
        <dbReference type="ARBA" id="ARBA00022982"/>
    </source>
</evidence>
<dbReference type="Gene3D" id="1.20.120.1770">
    <property type="match status" value="1"/>
</dbReference>
<name>A0A835XWE5_9CHLO</name>
<dbReference type="CDD" id="cd08760">
    <property type="entry name" value="Cyt_b561_FRRS1_like"/>
    <property type="match status" value="1"/>
</dbReference>
<reference evidence="12" key="1">
    <citation type="journal article" date="2020" name="bioRxiv">
        <title>Comparative genomics of Chlamydomonas.</title>
        <authorList>
            <person name="Craig R.J."/>
            <person name="Hasan A.R."/>
            <person name="Ness R.W."/>
            <person name="Keightley P.D."/>
        </authorList>
    </citation>
    <scope>NUCLEOTIDE SEQUENCE</scope>
    <source>
        <strain evidence="12">CCAP 11/70</strain>
    </source>
</reference>
<accession>A0A835XWE5</accession>
<evidence type="ECO:0000259" key="11">
    <source>
        <dbReference type="PROSITE" id="PS50939"/>
    </source>
</evidence>
<dbReference type="InterPro" id="IPR006593">
    <property type="entry name" value="Cyt_b561/ferric_Rdtase_TM"/>
</dbReference>
<dbReference type="PROSITE" id="PS50836">
    <property type="entry name" value="DOMON"/>
    <property type="match status" value="1"/>
</dbReference>
<dbReference type="InterPro" id="IPR045266">
    <property type="entry name" value="DOH_DOMON"/>
</dbReference>
<dbReference type="CDD" id="cd09631">
    <property type="entry name" value="DOMON_DOH"/>
    <property type="match status" value="1"/>
</dbReference>
<sequence length="672" mass="69856">MISFAFMTAAGASTTVICPGVQQKVQVSFTLNGAPARSLALLTASPATAATFVNATAGCTNRVDMGGSRSLSSPTSFTPVFTTACSAAGQEVQFFMTASSNIDKGRWHQAAATFTVPGPGAPELAPDTTAASPPPAATPTPAPAGACTPSPLGYQCTSVQGKVTLHWSINTASAPSGPSNPCNLAAPRVLTSDVLSSKGVLHMAVQGDMGGYVSVGFAGTSGQMTNSDIVLGWTTAAGQADVRAFHADDTELTDANARTGDADWSFDKAVVTNGAVTTLCFSRLLQEPRATASPDLRAQVGMATGGSAATSRRRLAQTPTGSPIPFIWAVASWDRLQEHRPGDYGAFELDAASGGATAVDSAGSKKHWINAHGALMAVAWCFLLPLGSTIPAHRWLPGLPKMVMNKALWFWLHITCQLVGFALFLTSFIIAVVKFDEPKKSDELRYTHAVMGYIMCGMACMQILIAQVRPDPGTPKRVWLWNPFHLTWGRLTLMLGVATCFVGVAVQSLTIGGSLVSWYVPLAVVLALIYLADCFLRDLRSRDKDRELHEMRSRRLDPNDPAIKAALAAAASNPDLFGSHYTVGVPPDYTHPGAASMRMASGIGGSGIHTTGGAGTGTGGSISSQSADGDSAPTSRGAKALRMASGAAGSSGSGNGSSTVTPHDVKLQARAR</sequence>
<keyword evidence="6 9" id="KW-1133">Transmembrane helix</keyword>
<gene>
    <name evidence="12" type="ORF">HYH03_010500</name>
</gene>
<feature type="transmembrane region" description="Helical" evidence="9">
    <location>
        <begin position="445"/>
        <end position="466"/>
    </location>
</feature>
<feature type="region of interest" description="Disordered" evidence="8">
    <location>
        <begin position="117"/>
        <end position="144"/>
    </location>
</feature>
<dbReference type="InterPro" id="IPR005018">
    <property type="entry name" value="DOMON_domain"/>
</dbReference>
<evidence type="ECO:0008006" key="14">
    <source>
        <dbReference type="Google" id="ProtNLM"/>
    </source>
</evidence>
<dbReference type="SMART" id="SM00665">
    <property type="entry name" value="B561"/>
    <property type="match status" value="1"/>
</dbReference>
<evidence type="ECO:0000256" key="1">
    <source>
        <dbReference type="ARBA" id="ARBA00004370"/>
    </source>
</evidence>
<comment type="subcellular location">
    <subcellularLocation>
        <location evidence="1">Membrane</location>
    </subcellularLocation>
</comment>
<dbReference type="AlphaFoldDB" id="A0A835XWE5"/>
<dbReference type="Pfam" id="PF03188">
    <property type="entry name" value="Cytochrom_B561"/>
    <property type="match status" value="1"/>
</dbReference>
<dbReference type="PROSITE" id="PS50939">
    <property type="entry name" value="CYTOCHROME_B561"/>
    <property type="match status" value="1"/>
</dbReference>
<feature type="compositionally biased region" description="Gly residues" evidence="8">
    <location>
        <begin position="606"/>
        <end position="620"/>
    </location>
</feature>
<keyword evidence="13" id="KW-1185">Reference proteome</keyword>
<dbReference type="SMART" id="SM00664">
    <property type="entry name" value="DoH"/>
    <property type="match status" value="1"/>
</dbReference>
<evidence type="ECO:0000256" key="6">
    <source>
        <dbReference type="ARBA" id="ARBA00022989"/>
    </source>
</evidence>
<keyword evidence="2" id="KW-0813">Transport</keyword>
<dbReference type="PANTHER" id="PTHR23130:SF171">
    <property type="entry name" value="OS01G0895300 PROTEIN"/>
    <property type="match status" value="1"/>
</dbReference>
<feature type="domain" description="DOMON" evidence="10">
    <location>
        <begin position="186"/>
        <end position="305"/>
    </location>
</feature>
<feature type="region of interest" description="Disordered" evidence="8">
    <location>
        <begin position="606"/>
        <end position="672"/>
    </location>
</feature>
<feature type="transmembrane region" description="Helical" evidence="9">
    <location>
        <begin position="368"/>
        <end position="387"/>
    </location>
</feature>
<evidence type="ECO:0000256" key="7">
    <source>
        <dbReference type="ARBA" id="ARBA00023136"/>
    </source>
</evidence>
<comment type="caution">
    <text evidence="12">The sequence shown here is derived from an EMBL/GenBank/DDBJ whole genome shotgun (WGS) entry which is preliminary data.</text>
</comment>
<keyword evidence="5" id="KW-0249">Electron transport</keyword>
<feature type="transmembrane region" description="Helical" evidence="9">
    <location>
        <begin position="518"/>
        <end position="536"/>
    </location>
</feature>
<evidence type="ECO:0000313" key="12">
    <source>
        <dbReference type="EMBL" id="KAG2491054.1"/>
    </source>
</evidence>
<dbReference type="EMBL" id="JAEHOE010000056">
    <property type="protein sequence ID" value="KAG2491054.1"/>
    <property type="molecule type" value="Genomic_DNA"/>
</dbReference>
<evidence type="ECO:0000256" key="3">
    <source>
        <dbReference type="ARBA" id="ARBA00022692"/>
    </source>
</evidence>
<dbReference type="GO" id="GO:0016020">
    <property type="term" value="C:membrane"/>
    <property type="evidence" value="ECO:0007669"/>
    <property type="project" value="UniProtKB-SubCell"/>
</dbReference>
<feature type="transmembrane region" description="Helical" evidence="9">
    <location>
        <begin position="408"/>
        <end position="433"/>
    </location>
</feature>
<keyword evidence="4" id="KW-0732">Signal</keyword>
<dbReference type="OrthoDB" id="19261at2759"/>
<feature type="compositionally biased region" description="Pro residues" evidence="8">
    <location>
        <begin position="132"/>
        <end position="142"/>
    </location>
</feature>
<keyword evidence="3 9" id="KW-0812">Transmembrane</keyword>